<keyword evidence="1" id="KW-1134">Transmembrane beta strand</keyword>
<comment type="caution">
    <text evidence="7">The sequence shown here is derived from an EMBL/GenBank/DDBJ whole genome shotgun (WGS) entry which is preliminary data.</text>
</comment>
<gene>
    <name evidence="7" type="ORF">GCM10007320_00570</name>
</gene>
<dbReference type="Pfam" id="PF03865">
    <property type="entry name" value="ShlB"/>
    <property type="match status" value="1"/>
</dbReference>
<dbReference type="Gene3D" id="3.10.20.310">
    <property type="entry name" value="membrane protein fhac"/>
    <property type="match status" value="1"/>
</dbReference>
<dbReference type="InterPro" id="IPR013686">
    <property type="entry name" value="Polypept-transport_assoc_ShlB"/>
</dbReference>
<sequence length="555" mass="59430">MAQVLPPTDAAVEELRRQERQRLLREQFERGADVRMPQPELPVAGRLPSDEQPCFRIDALVLQGAEPFAWLSAAAAGPDADDSPIGRCLGTQGINTVLARLQQALVAHGWITSRVLAAPQDLSTGQLQLTVVPGRIAAIRGVTGATAAGLRSAVPAAPGDLLNLRDIEQGLENLKRLPTVEADIRIEPAQGEGAGPGDSDLVIDVRRVPRALGPLRVALGLDDSGTRATGRLQANATLAWDGPLGLNDLAYLNLQRGMFNPQGRGTGGATLHYSIPYGDWQFGTTASRNRYHQRVAGLQQDYVYAGTTRNIQAQLTRLLHRDQRHKTSLTLGAFRRSNSSFIDDTEIEVQRRVVGGWSLELAHRTFIGLADGNTATLDASVGWRRGTGAFGAQPAPEQAFGEGTARFALATAEASLQLPLQGGTQRLAYTGQFRAQWNRTPLAPPERFGIGGRYTVRGFDGESSLLADRGWLLRNELAWSLGASGAALYAGLDFGRVGGSSARHLPGRSLAGAVLGLRGQHGALGWDLFAGTPLRKPQAMHSHSPSLGFSLQLSH</sequence>
<dbReference type="InterPro" id="IPR005565">
    <property type="entry name" value="Hemolysn_activator_HlyB_C"/>
</dbReference>
<dbReference type="InterPro" id="IPR035251">
    <property type="entry name" value="ShlB_POTRA"/>
</dbReference>
<accession>A0ABQ3FU46</accession>
<protein>
    <submittedName>
        <fullName evidence="7">Hemolysin secretion/activation protein, ShlB/FhaC/HecB family</fullName>
    </submittedName>
</protein>
<dbReference type="PANTHER" id="PTHR34597">
    <property type="entry name" value="SLR1661 PROTEIN"/>
    <property type="match status" value="1"/>
</dbReference>
<feature type="domain" description="ShlB POTRA" evidence="6">
    <location>
        <begin position="136"/>
        <end position="188"/>
    </location>
</feature>
<dbReference type="RefSeq" id="WP_229882623.1">
    <property type="nucleotide sequence ID" value="NZ_BMYK01000001.1"/>
</dbReference>
<reference evidence="8" key="1">
    <citation type="journal article" date="2019" name="Int. J. Syst. Evol. Microbiol.">
        <title>The Global Catalogue of Microorganisms (GCM) 10K type strain sequencing project: providing services to taxonomists for standard genome sequencing and annotation.</title>
        <authorList>
            <consortium name="The Broad Institute Genomics Platform"/>
            <consortium name="The Broad Institute Genome Sequencing Center for Infectious Disease"/>
            <person name="Wu L."/>
            <person name="Ma J."/>
        </authorList>
    </citation>
    <scope>NUCLEOTIDE SEQUENCE [LARGE SCALE GENOMIC DNA]</scope>
    <source>
        <strain evidence="8">KCTC 23314</strain>
    </source>
</reference>
<feature type="domain" description="Haemolysin activator HlyB C-terminal" evidence="4">
    <location>
        <begin position="197"/>
        <end position="519"/>
    </location>
</feature>
<dbReference type="Pfam" id="PF08479">
    <property type="entry name" value="POTRA_2"/>
    <property type="match status" value="1"/>
</dbReference>
<dbReference type="EMBL" id="BMYK01000001">
    <property type="protein sequence ID" value="GHC68316.1"/>
    <property type="molecule type" value="Genomic_DNA"/>
</dbReference>
<name>A0ABQ3FU46_9BURK</name>
<keyword evidence="2" id="KW-0812">Transmembrane</keyword>
<dbReference type="Proteomes" id="UP000626210">
    <property type="component" value="Unassembled WGS sequence"/>
</dbReference>
<evidence type="ECO:0000259" key="5">
    <source>
        <dbReference type="Pfam" id="PF08479"/>
    </source>
</evidence>
<feature type="domain" description="Polypeptide-transport-associated ShlB-type" evidence="5">
    <location>
        <begin position="85"/>
        <end position="134"/>
    </location>
</feature>
<keyword evidence="3" id="KW-0998">Cell outer membrane</keyword>
<dbReference type="InterPro" id="IPR051544">
    <property type="entry name" value="TPS_OM_transporter"/>
</dbReference>
<dbReference type="Gene3D" id="2.40.160.50">
    <property type="entry name" value="membrane protein fhac: a member of the omp85/tpsb transporter family"/>
    <property type="match status" value="1"/>
</dbReference>
<evidence type="ECO:0000256" key="3">
    <source>
        <dbReference type="ARBA" id="ARBA00023237"/>
    </source>
</evidence>
<evidence type="ECO:0000256" key="2">
    <source>
        <dbReference type="ARBA" id="ARBA00022692"/>
    </source>
</evidence>
<keyword evidence="8" id="KW-1185">Reference proteome</keyword>
<evidence type="ECO:0000256" key="1">
    <source>
        <dbReference type="ARBA" id="ARBA00022452"/>
    </source>
</evidence>
<evidence type="ECO:0000313" key="7">
    <source>
        <dbReference type="EMBL" id="GHC68316.1"/>
    </source>
</evidence>
<evidence type="ECO:0000259" key="4">
    <source>
        <dbReference type="Pfam" id="PF03865"/>
    </source>
</evidence>
<dbReference type="InterPro" id="IPR027282">
    <property type="entry name" value="TPS"/>
</dbReference>
<keyword evidence="1" id="KW-0472">Membrane</keyword>
<evidence type="ECO:0000259" key="6">
    <source>
        <dbReference type="Pfam" id="PF17287"/>
    </source>
</evidence>
<evidence type="ECO:0000313" key="8">
    <source>
        <dbReference type="Proteomes" id="UP000626210"/>
    </source>
</evidence>
<dbReference type="Pfam" id="PF17287">
    <property type="entry name" value="POTRA_3"/>
    <property type="match status" value="1"/>
</dbReference>
<organism evidence="7 8">
    <name type="scientific">Pseudorhodoferax aquiterrae</name>
    <dbReference type="NCBI Taxonomy" id="747304"/>
    <lineage>
        <taxon>Bacteria</taxon>
        <taxon>Pseudomonadati</taxon>
        <taxon>Pseudomonadota</taxon>
        <taxon>Betaproteobacteria</taxon>
        <taxon>Burkholderiales</taxon>
        <taxon>Comamonadaceae</taxon>
    </lineage>
</organism>
<dbReference type="PIRSF" id="PIRSF029745">
    <property type="entry name" value="FhaC"/>
    <property type="match status" value="1"/>
</dbReference>
<proteinExistence type="predicted"/>
<dbReference type="PANTHER" id="PTHR34597:SF3">
    <property type="entry name" value="OUTER MEMBRANE TRANSPORTER CDIB"/>
    <property type="match status" value="1"/>
</dbReference>